<keyword evidence="4 6" id="KW-1133">Transmembrane helix</keyword>
<organism evidence="7 8">
    <name type="scientific">Solemya pervernicosa gill symbiont</name>
    <dbReference type="NCBI Taxonomy" id="642797"/>
    <lineage>
        <taxon>Bacteria</taxon>
        <taxon>Pseudomonadati</taxon>
        <taxon>Pseudomonadota</taxon>
        <taxon>Gammaproteobacteria</taxon>
        <taxon>sulfur-oxidizing symbionts</taxon>
    </lineage>
</organism>
<dbReference type="PANTHER" id="PTHR30294:SF29">
    <property type="entry name" value="MULTIDRUG ABC TRANSPORTER PERMEASE YBHS-RELATED"/>
    <property type="match status" value="1"/>
</dbReference>
<evidence type="ECO:0000256" key="4">
    <source>
        <dbReference type="ARBA" id="ARBA00022989"/>
    </source>
</evidence>
<feature type="transmembrane region" description="Helical" evidence="6">
    <location>
        <begin position="113"/>
        <end position="136"/>
    </location>
</feature>
<dbReference type="InterPro" id="IPR051449">
    <property type="entry name" value="ABC-2_transporter_component"/>
</dbReference>
<accession>A0A1T2L084</accession>
<reference evidence="7 8" key="1">
    <citation type="submission" date="2016-11" db="EMBL/GenBank/DDBJ databases">
        <title>Mixed transmission modes and dynamic genome evolution in an obligate animal-bacterial symbiosis.</title>
        <authorList>
            <person name="Russell S.L."/>
            <person name="Corbett-Detig R.B."/>
            <person name="Cavanaugh C.M."/>
        </authorList>
    </citation>
    <scope>NUCLEOTIDE SEQUENCE [LARGE SCALE GENOMIC DNA]</scope>
    <source>
        <strain evidence="7">Sveles-Q1</strain>
    </source>
</reference>
<dbReference type="PANTHER" id="PTHR30294">
    <property type="entry name" value="MEMBRANE COMPONENT OF ABC TRANSPORTER YHHJ-RELATED"/>
    <property type="match status" value="1"/>
</dbReference>
<gene>
    <name evidence="7" type="ORF">BOW53_15385</name>
</gene>
<evidence type="ECO:0000256" key="2">
    <source>
        <dbReference type="ARBA" id="ARBA00022475"/>
    </source>
</evidence>
<feature type="transmembrane region" description="Helical" evidence="6">
    <location>
        <begin position="12"/>
        <end position="42"/>
    </location>
</feature>
<dbReference type="Proteomes" id="UP000191110">
    <property type="component" value="Unassembled WGS sequence"/>
</dbReference>
<evidence type="ECO:0000256" key="5">
    <source>
        <dbReference type="ARBA" id="ARBA00023136"/>
    </source>
</evidence>
<comment type="caution">
    <text evidence="7">The sequence shown here is derived from an EMBL/GenBank/DDBJ whole genome shotgun (WGS) entry which is preliminary data.</text>
</comment>
<dbReference type="AlphaFoldDB" id="A0A1T2L084"/>
<comment type="subcellular location">
    <subcellularLocation>
        <location evidence="1">Cell membrane</location>
        <topology evidence="1">Multi-pass membrane protein</topology>
    </subcellularLocation>
</comment>
<dbReference type="RefSeq" id="WP_078484974.1">
    <property type="nucleotide sequence ID" value="NZ_MPRL01000087.1"/>
</dbReference>
<keyword evidence="2" id="KW-1003">Cell membrane</keyword>
<evidence type="ECO:0000256" key="6">
    <source>
        <dbReference type="SAM" id="Phobius"/>
    </source>
</evidence>
<dbReference type="OrthoDB" id="9794512at2"/>
<evidence type="ECO:0000256" key="1">
    <source>
        <dbReference type="ARBA" id="ARBA00004651"/>
    </source>
</evidence>
<proteinExistence type="predicted"/>
<name>A0A1T2L084_9GAMM</name>
<dbReference type="GO" id="GO:0005886">
    <property type="term" value="C:plasma membrane"/>
    <property type="evidence" value="ECO:0007669"/>
    <property type="project" value="UniProtKB-SubCell"/>
</dbReference>
<keyword evidence="8" id="KW-1185">Reference proteome</keyword>
<evidence type="ECO:0000313" key="7">
    <source>
        <dbReference type="EMBL" id="OOZ38498.1"/>
    </source>
</evidence>
<feature type="transmembrane region" description="Helical" evidence="6">
    <location>
        <begin position="226"/>
        <end position="244"/>
    </location>
</feature>
<evidence type="ECO:0000313" key="8">
    <source>
        <dbReference type="Proteomes" id="UP000191110"/>
    </source>
</evidence>
<feature type="transmembrane region" description="Helical" evidence="6">
    <location>
        <begin position="173"/>
        <end position="190"/>
    </location>
</feature>
<keyword evidence="3 6" id="KW-0812">Transmembrane</keyword>
<dbReference type="GO" id="GO:0140359">
    <property type="term" value="F:ABC-type transporter activity"/>
    <property type="evidence" value="ECO:0007669"/>
    <property type="project" value="InterPro"/>
</dbReference>
<dbReference type="EMBL" id="MPRL01000087">
    <property type="protein sequence ID" value="OOZ38498.1"/>
    <property type="molecule type" value="Genomic_DNA"/>
</dbReference>
<keyword evidence="5 6" id="KW-0472">Membrane</keyword>
<evidence type="ECO:0000256" key="3">
    <source>
        <dbReference type="ARBA" id="ARBA00022692"/>
    </source>
</evidence>
<dbReference type="Pfam" id="PF12679">
    <property type="entry name" value="ABC2_membrane_2"/>
    <property type="match status" value="1"/>
</dbReference>
<feature type="transmembrane region" description="Helical" evidence="6">
    <location>
        <begin position="62"/>
        <end position="83"/>
    </location>
</feature>
<sequence>MILTIAARELRSLFLSPLAWTILAVVQFILAWLFLGMVDYYIIEAQPRLATLHGAPGVAELIVAPLFSSAAIVLLLVTPLLTMRLVSEERRNRTLTLLLSAPISMSEIILGKYLGLLAFLLLMLTLTALMPLSLLSGGTLDFGLFASALLGLLLLTAAFTAAGLFMSTLTQQPTVAGISSFGLLLLLWIIDLSGNSGDEVGNVFSYLSLLRHHESLLKGVFNSSDIVYYLLFITTFLVLSIRCLDAERLQP</sequence>
<protein>
    <submittedName>
        <fullName evidence="7">ABC transporter permease</fullName>
    </submittedName>
</protein>
<feature type="transmembrane region" description="Helical" evidence="6">
    <location>
        <begin position="142"/>
        <end position="166"/>
    </location>
</feature>